<dbReference type="OrthoDB" id="9810131at2"/>
<name>A0A1N6GI13_9GAMM</name>
<proteinExistence type="predicted"/>
<dbReference type="InterPro" id="IPR013991">
    <property type="entry name" value="PhnaA_N_proteobac"/>
</dbReference>
<dbReference type="GO" id="GO:0016787">
    <property type="term" value="F:hydrolase activity"/>
    <property type="evidence" value="ECO:0007669"/>
    <property type="project" value="UniProtKB-KW"/>
</dbReference>
<dbReference type="SMART" id="SM00782">
    <property type="entry name" value="PhnA_Zn_Ribbon"/>
    <property type="match status" value="1"/>
</dbReference>
<evidence type="ECO:0000313" key="3">
    <source>
        <dbReference type="Proteomes" id="UP000198461"/>
    </source>
</evidence>
<organism evidence="2 3">
    <name type="scientific">Sulfurivirga caldicuralii</name>
    <dbReference type="NCBI Taxonomy" id="364032"/>
    <lineage>
        <taxon>Bacteria</taxon>
        <taxon>Pseudomonadati</taxon>
        <taxon>Pseudomonadota</taxon>
        <taxon>Gammaproteobacteria</taxon>
        <taxon>Thiotrichales</taxon>
        <taxon>Piscirickettsiaceae</taxon>
        <taxon>Sulfurivirga</taxon>
    </lineage>
</organism>
<dbReference type="Pfam" id="PF03831">
    <property type="entry name" value="YjdM"/>
    <property type="match status" value="1"/>
</dbReference>
<evidence type="ECO:0000313" key="2">
    <source>
        <dbReference type="EMBL" id="SIO07101.1"/>
    </source>
</evidence>
<sequence>MSVKNALMERAGGKCELCGATENLSAVALEPSDGSADQSILVCDSCKGMLEGGELDANHLRCLNESAWSQEPAVQVAAWRLLSRLAAEGETWAQDLLDMLYLEEDVKTWAQAGLADEGEDEPTLKDANGNILRNGDSVILVKDLDVKGAGFTAKRGTQVKNIRITDDGKHFEGKVNGTSIYIVAAYTKKA</sequence>
<dbReference type="SUPFAM" id="SSF82057">
    <property type="entry name" value="Prokaryotic SH3-related domain"/>
    <property type="match status" value="1"/>
</dbReference>
<dbReference type="AlphaFoldDB" id="A0A1N6GI13"/>
<dbReference type="Proteomes" id="UP000198461">
    <property type="component" value="Unassembled WGS sequence"/>
</dbReference>
<dbReference type="Gene3D" id="2.30.30.40">
    <property type="entry name" value="SH3 Domains"/>
    <property type="match status" value="1"/>
</dbReference>
<dbReference type="STRING" id="364032.SAMN05443662_1348"/>
<dbReference type="RefSeq" id="WP_074201617.1">
    <property type="nucleotide sequence ID" value="NZ_FSRE01000003.1"/>
</dbReference>
<accession>A0A1N6GI13</accession>
<dbReference type="InterPro" id="IPR013988">
    <property type="entry name" value="YjdM_C"/>
</dbReference>
<keyword evidence="2" id="KW-0378">Hydrolase</keyword>
<reference evidence="2 3" key="1">
    <citation type="submission" date="2016-11" db="EMBL/GenBank/DDBJ databases">
        <authorList>
            <person name="Jaros S."/>
            <person name="Januszkiewicz K."/>
            <person name="Wedrychowicz H."/>
        </authorList>
    </citation>
    <scope>NUCLEOTIDE SEQUENCE [LARGE SCALE GENOMIC DNA]</scope>
    <source>
        <strain evidence="2 3">DSM 17737</strain>
    </source>
</reference>
<protein>
    <submittedName>
        <fullName evidence="2">Phosphonoacetate hydrolase</fullName>
    </submittedName>
</protein>
<keyword evidence="3" id="KW-1185">Reference proteome</keyword>
<dbReference type="EMBL" id="FSRE01000003">
    <property type="protein sequence ID" value="SIO07101.1"/>
    <property type="molecule type" value="Genomic_DNA"/>
</dbReference>
<evidence type="ECO:0000259" key="1">
    <source>
        <dbReference type="SMART" id="SM00782"/>
    </source>
</evidence>
<feature type="domain" description="PhnA protein N-terminal proteobacterial" evidence="1">
    <location>
        <begin position="6"/>
        <end position="51"/>
    </location>
</feature>
<gene>
    <name evidence="2" type="ORF">SAMN05443662_1348</name>
</gene>